<evidence type="ECO:0000313" key="3">
    <source>
        <dbReference type="Proteomes" id="UP001501444"/>
    </source>
</evidence>
<evidence type="ECO:0000313" key="2">
    <source>
        <dbReference type="EMBL" id="GAA2380724.1"/>
    </source>
</evidence>
<feature type="compositionally biased region" description="Gly residues" evidence="1">
    <location>
        <begin position="79"/>
        <end position="88"/>
    </location>
</feature>
<dbReference type="EMBL" id="BAAARV010000088">
    <property type="protein sequence ID" value="GAA2380724.1"/>
    <property type="molecule type" value="Genomic_DNA"/>
</dbReference>
<dbReference type="Proteomes" id="UP001501444">
    <property type="component" value="Unassembled WGS sequence"/>
</dbReference>
<evidence type="ECO:0000256" key="1">
    <source>
        <dbReference type="SAM" id="MobiDB-lite"/>
    </source>
</evidence>
<feature type="region of interest" description="Disordered" evidence="1">
    <location>
        <begin position="1"/>
        <end position="88"/>
    </location>
</feature>
<accession>A0ABN3HHS9</accession>
<gene>
    <name evidence="2" type="ORF">GCM10010170_088020</name>
</gene>
<name>A0ABN3HHS9_9ACTN</name>
<keyword evidence="3" id="KW-1185">Reference proteome</keyword>
<reference evidence="2 3" key="1">
    <citation type="journal article" date="2019" name="Int. J. Syst. Evol. Microbiol.">
        <title>The Global Catalogue of Microorganisms (GCM) 10K type strain sequencing project: providing services to taxonomists for standard genome sequencing and annotation.</title>
        <authorList>
            <consortium name="The Broad Institute Genomics Platform"/>
            <consortium name="The Broad Institute Genome Sequencing Center for Infectious Disease"/>
            <person name="Wu L."/>
            <person name="Ma J."/>
        </authorList>
    </citation>
    <scope>NUCLEOTIDE SEQUENCE [LARGE SCALE GENOMIC DNA]</scope>
    <source>
        <strain evidence="2 3">JCM 3272</strain>
    </source>
</reference>
<protein>
    <submittedName>
        <fullName evidence="2">Uncharacterized protein</fullName>
    </submittedName>
</protein>
<comment type="caution">
    <text evidence="2">The sequence shown here is derived from an EMBL/GenBank/DDBJ whole genome shotgun (WGS) entry which is preliminary data.</text>
</comment>
<proteinExistence type="predicted"/>
<sequence length="88" mass="9012">MNGAPPGGRALAQARFTPAEYCPATPGSHNPNHFERPANHHSPPRSPRAAARFLSAFRGQGPRPPEGPATGEGTQASDPGGGALLNPP</sequence>
<organism evidence="2 3">
    <name type="scientific">Dactylosporangium salmoneum</name>
    <dbReference type="NCBI Taxonomy" id="53361"/>
    <lineage>
        <taxon>Bacteria</taxon>
        <taxon>Bacillati</taxon>
        <taxon>Actinomycetota</taxon>
        <taxon>Actinomycetes</taxon>
        <taxon>Micromonosporales</taxon>
        <taxon>Micromonosporaceae</taxon>
        <taxon>Dactylosporangium</taxon>
    </lineage>
</organism>